<reference evidence="5 6" key="1">
    <citation type="journal article" date="2012" name="Front. Microbiol.">
        <title>Draft Genome Sequence of the Virulent Strain 01-B526 of the Fish Pathogen Aeromonas salmonicida.</title>
        <authorList>
            <person name="Charette S.J."/>
            <person name="Brochu F."/>
            <person name="Boyle B."/>
            <person name="Filion G."/>
            <person name="Tanaka K.H."/>
            <person name="Derome N."/>
        </authorList>
    </citation>
    <scope>NUCLEOTIDE SEQUENCE [LARGE SCALE GENOMIC DNA]</scope>
    <source>
        <strain evidence="5 6">P11</strain>
    </source>
</reference>
<accession>A0A1A6AZN8</accession>
<evidence type="ECO:0000256" key="3">
    <source>
        <dbReference type="ARBA" id="ARBA00023125"/>
    </source>
</evidence>
<dbReference type="PANTHER" id="PTHR30408">
    <property type="entry name" value="TYPE-1 RESTRICTION ENZYME ECOKI SPECIFICITY PROTEIN"/>
    <property type="match status" value="1"/>
</dbReference>
<sequence>MSENEKNVPKRRFKEFENAEVWEQRKLGDVIDGLYNGQTPSRFRDDFWNGNINWLSSGELNRSVVIMTSEKITSAGQDDANLRIVPKNTFVMAITGLEAAGTRGNCGILGIDTTLNQSCMAVFPNKKLLSTQFLFQWYKMVGEDYGIRFTQGTKQQSYNAELIKNLDICLPKVEEQLKIGELLSELDNLIALHQCKLDKMKALKKAYLKDMFPAEGERKPKLRFAGFTDDWEQRKLGEEVATIGTGKSKFASGVQKSDITPYAVLGSTSVISYNEKYDYSGDFVLTARVGVNAGDLYKYSGNVKISDNTVFLQGSNLDFIYYALSKYNLKNLSFGTGQPLIKASELSELRLKFPVSEIERKQLGNYFAHIDNLITLHQRKLEKLQNIKKAYLNEMFI</sequence>
<dbReference type="InterPro" id="IPR000055">
    <property type="entry name" value="Restrct_endonuc_typeI_TRD"/>
</dbReference>
<evidence type="ECO:0000256" key="2">
    <source>
        <dbReference type="ARBA" id="ARBA00022747"/>
    </source>
</evidence>
<keyword evidence="2" id="KW-0680">Restriction system</keyword>
<dbReference type="AlphaFoldDB" id="A0A1A6AZN8"/>
<dbReference type="SUPFAM" id="SSF116734">
    <property type="entry name" value="DNA methylase specificity domain"/>
    <property type="match status" value="2"/>
</dbReference>
<name>A0A1A6AZN8_9CLOT</name>
<evidence type="ECO:0000256" key="1">
    <source>
        <dbReference type="ARBA" id="ARBA00010923"/>
    </source>
</evidence>
<dbReference type="Gene3D" id="1.10.287.1120">
    <property type="entry name" value="Bipartite methylase S protein"/>
    <property type="match status" value="1"/>
</dbReference>
<dbReference type="InterPro" id="IPR044946">
    <property type="entry name" value="Restrct_endonuc_typeI_TRD_sf"/>
</dbReference>
<keyword evidence="6" id="KW-1185">Reference proteome</keyword>
<evidence type="ECO:0000313" key="5">
    <source>
        <dbReference type="EMBL" id="OBR95498.1"/>
    </source>
</evidence>
<proteinExistence type="inferred from homology"/>
<dbReference type="CDD" id="cd17271">
    <property type="entry name" value="RMtype1_S_NmaSCMORF606P_TRD2-CR2_like"/>
    <property type="match status" value="1"/>
</dbReference>
<dbReference type="Proteomes" id="UP000093954">
    <property type="component" value="Unassembled WGS sequence"/>
</dbReference>
<dbReference type="InterPro" id="IPR052021">
    <property type="entry name" value="Type-I_RS_S_subunit"/>
</dbReference>
<protein>
    <submittedName>
        <fullName evidence="5">Type I restriction modification DNA specificity domain protein</fullName>
    </submittedName>
</protein>
<evidence type="ECO:0000259" key="4">
    <source>
        <dbReference type="Pfam" id="PF01420"/>
    </source>
</evidence>
<comment type="similarity">
    <text evidence="1">Belongs to the type-I restriction system S methylase family.</text>
</comment>
<feature type="domain" description="Type I restriction modification DNA specificity" evidence="4">
    <location>
        <begin position="229"/>
        <end position="385"/>
    </location>
</feature>
<dbReference type="PATRIC" id="fig|1353534.3.peg.903"/>
<keyword evidence="3" id="KW-0238">DNA-binding</keyword>
<dbReference type="Gene3D" id="3.90.220.20">
    <property type="entry name" value="DNA methylase specificity domains"/>
    <property type="match status" value="2"/>
</dbReference>
<dbReference type="GO" id="GO:0009307">
    <property type="term" value="P:DNA restriction-modification system"/>
    <property type="evidence" value="ECO:0007669"/>
    <property type="project" value="UniProtKB-KW"/>
</dbReference>
<comment type="caution">
    <text evidence="5">The sequence shown here is derived from an EMBL/GenBank/DDBJ whole genome shotgun (WGS) entry which is preliminary data.</text>
</comment>
<gene>
    <name evidence="5" type="ORF">CLRAG_08900</name>
</gene>
<dbReference type="Pfam" id="PF01420">
    <property type="entry name" value="Methylase_S"/>
    <property type="match status" value="2"/>
</dbReference>
<dbReference type="PANTHER" id="PTHR30408:SF12">
    <property type="entry name" value="TYPE I RESTRICTION ENZYME MJAVIII SPECIFICITY SUBUNIT"/>
    <property type="match status" value="1"/>
</dbReference>
<organism evidence="5 6">
    <name type="scientific">Clostridium ragsdalei P11</name>
    <dbReference type="NCBI Taxonomy" id="1353534"/>
    <lineage>
        <taxon>Bacteria</taxon>
        <taxon>Bacillati</taxon>
        <taxon>Bacillota</taxon>
        <taxon>Clostridia</taxon>
        <taxon>Eubacteriales</taxon>
        <taxon>Clostridiaceae</taxon>
        <taxon>Clostridium</taxon>
    </lineage>
</organism>
<evidence type="ECO:0000313" key="6">
    <source>
        <dbReference type="Proteomes" id="UP000093954"/>
    </source>
</evidence>
<dbReference type="RefSeq" id="WP_065077264.1">
    <property type="nucleotide sequence ID" value="NZ_LROS01000009.1"/>
</dbReference>
<feature type="domain" description="Type I restriction modification DNA specificity" evidence="4">
    <location>
        <begin position="21"/>
        <end position="199"/>
    </location>
</feature>
<dbReference type="EMBL" id="LROS01000009">
    <property type="protein sequence ID" value="OBR95498.1"/>
    <property type="molecule type" value="Genomic_DNA"/>
</dbReference>
<dbReference type="GO" id="GO:0003677">
    <property type="term" value="F:DNA binding"/>
    <property type="evidence" value="ECO:0007669"/>
    <property type="project" value="UniProtKB-KW"/>
</dbReference>